<dbReference type="NCBIfam" id="TIGR00231">
    <property type="entry name" value="small_GTP"/>
    <property type="match status" value="1"/>
</dbReference>
<evidence type="ECO:0000256" key="12">
    <source>
        <dbReference type="HAMAP-Rule" id="MF_00071"/>
    </source>
</evidence>
<evidence type="ECO:0000259" key="13">
    <source>
        <dbReference type="PROSITE" id="PS51722"/>
    </source>
</evidence>
<comment type="subcellular location">
    <subcellularLocation>
        <location evidence="12">Cell membrane</location>
        <topology evidence="12">Peripheral membrane protein</topology>
        <orientation evidence="12">Cytoplasmic side</orientation>
    </subcellularLocation>
</comment>
<accession>A0A1G7UG35</accession>
<dbReference type="HAMAP" id="MF_00071">
    <property type="entry name" value="LepA"/>
    <property type="match status" value="1"/>
</dbReference>
<evidence type="ECO:0000256" key="5">
    <source>
        <dbReference type="ARBA" id="ARBA00022917"/>
    </source>
</evidence>
<sequence>MTTDLSRIRNFSIIAHIDHGKSTLADRLIQTCGGLEEREMKEQVLDSMELERERGITIKAQTVRLAYTAKDGETYQLNLMDTPGHVDFSYEVSRSLAACEGALLVVDASQGVEAQTLANVYLALDNDLEIVPVLNKVDLPAAEPDRIRQQIEDVIGLDASEALEISAKTGLGIGDVLEALVQRLPAPAGDREAPPKALLVDSWYDPYLGVIVLVRVVEGRLKKGMRMRMMRTGAVHPIDKVGFFSPKMVEVEALEAGEMGFVMAGIKSVADTQVGDTLTDDRRPAAEPLPGFKPSIPVVWCGLFPVDTSDFEALRESLAKLRLNDASFDFQMESSAALGFGFRCGFLGLLHMEIIQERLEREFGLDLITTAPSVVYKLFMVDGQMIELHNPADMPDPTRIDRIEEPWVKATIMVPDEYLGPVLALCTERRGIQKDLTYVGGRAMAVYELPLNEIVFDFYDRLKSISRGYASFDYEMTGYIESDLVKVSILVNAEPVDALAFIAHRTQSELRGRQICERLKDLIPRHMFKVPIQAAIGGRIIARETIAALRKDVTAKCYGGDITRKRKLLEKQKEGKKRMRQFGKVEIPQSAFINALRMGDDK</sequence>
<evidence type="ECO:0000313" key="14">
    <source>
        <dbReference type="EMBL" id="SDG46525.1"/>
    </source>
</evidence>
<dbReference type="GO" id="GO:0043022">
    <property type="term" value="F:ribosome binding"/>
    <property type="evidence" value="ECO:0007669"/>
    <property type="project" value="UniProtKB-UniRule"/>
</dbReference>
<organism evidence="14 15">
    <name type="scientific">Roseospirillum parvum</name>
    <dbReference type="NCBI Taxonomy" id="83401"/>
    <lineage>
        <taxon>Bacteria</taxon>
        <taxon>Pseudomonadati</taxon>
        <taxon>Pseudomonadota</taxon>
        <taxon>Alphaproteobacteria</taxon>
        <taxon>Rhodospirillales</taxon>
        <taxon>Rhodospirillaceae</taxon>
        <taxon>Roseospirillum</taxon>
    </lineage>
</organism>
<dbReference type="InterPro" id="IPR027417">
    <property type="entry name" value="P-loop_NTPase"/>
</dbReference>
<dbReference type="GO" id="GO:0045727">
    <property type="term" value="P:positive regulation of translation"/>
    <property type="evidence" value="ECO:0007669"/>
    <property type="project" value="UniProtKB-UniRule"/>
</dbReference>
<dbReference type="FunFam" id="2.40.30.10:FF:000015">
    <property type="entry name" value="Translation factor GUF1, mitochondrial"/>
    <property type="match status" value="1"/>
</dbReference>
<keyword evidence="7 12" id="KW-0472">Membrane</keyword>
<dbReference type="InterPro" id="IPR004161">
    <property type="entry name" value="EFTu-like_2"/>
</dbReference>
<reference evidence="15" key="1">
    <citation type="submission" date="2016-10" db="EMBL/GenBank/DDBJ databases">
        <authorList>
            <person name="Varghese N."/>
            <person name="Submissions S."/>
        </authorList>
    </citation>
    <scope>NUCLEOTIDE SEQUENCE [LARGE SCALE GENOMIC DNA]</scope>
    <source>
        <strain evidence="15">930I</strain>
    </source>
</reference>
<comment type="similarity">
    <text evidence="10">Belongs to the GTP-binding elongation factor family. LepA subfamily.</text>
</comment>
<keyword evidence="15" id="KW-1185">Reference proteome</keyword>
<feature type="domain" description="Tr-type G" evidence="13">
    <location>
        <begin position="6"/>
        <end position="188"/>
    </location>
</feature>
<dbReference type="EC" id="3.6.5.n1" evidence="11 12"/>
<proteinExistence type="inferred from homology"/>
<dbReference type="Gene3D" id="2.40.30.10">
    <property type="entry name" value="Translation factors"/>
    <property type="match status" value="1"/>
</dbReference>
<dbReference type="Gene3D" id="3.30.70.870">
    <property type="entry name" value="Elongation Factor G (Translational Gtpase), domain 3"/>
    <property type="match status" value="1"/>
</dbReference>
<name>A0A1G7UG35_9PROT</name>
<dbReference type="InterPro" id="IPR009000">
    <property type="entry name" value="Transl_B-barrel_sf"/>
</dbReference>
<dbReference type="Pfam" id="PF00679">
    <property type="entry name" value="EFG_C"/>
    <property type="match status" value="1"/>
</dbReference>
<evidence type="ECO:0000256" key="2">
    <source>
        <dbReference type="ARBA" id="ARBA00022475"/>
    </source>
</evidence>
<dbReference type="InterPro" id="IPR000640">
    <property type="entry name" value="EFG_V-like"/>
</dbReference>
<dbReference type="GO" id="GO:0005525">
    <property type="term" value="F:GTP binding"/>
    <property type="evidence" value="ECO:0007669"/>
    <property type="project" value="UniProtKB-UniRule"/>
</dbReference>
<dbReference type="InterPro" id="IPR038363">
    <property type="entry name" value="LepA_C_sf"/>
</dbReference>
<dbReference type="PANTHER" id="PTHR43512">
    <property type="entry name" value="TRANSLATION FACTOR GUF1-RELATED"/>
    <property type="match status" value="1"/>
</dbReference>
<dbReference type="SUPFAM" id="SSF52540">
    <property type="entry name" value="P-loop containing nucleoside triphosphate hydrolases"/>
    <property type="match status" value="1"/>
</dbReference>
<dbReference type="Gene3D" id="3.30.70.240">
    <property type="match status" value="1"/>
</dbReference>
<dbReference type="GO" id="GO:0005886">
    <property type="term" value="C:plasma membrane"/>
    <property type="evidence" value="ECO:0007669"/>
    <property type="project" value="UniProtKB-SubCell"/>
</dbReference>
<evidence type="ECO:0000256" key="10">
    <source>
        <dbReference type="ARBA" id="ARBA00061052"/>
    </source>
</evidence>
<dbReference type="InterPro" id="IPR013842">
    <property type="entry name" value="LepA_CTD"/>
</dbReference>
<keyword evidence="4 12" id="KW-0378">Hydrolase</keyword>
<dbReference type="CDD" id="cd16260">
    <property type="entry name" value="EF4_III"/>
    <property type="match status" value="1"/>
</dbReference>
<dbReference type="SUPFAM" id="SSF54980">
    <property type="entry name" value="EF-G C-terminal domain-like"/>
    <property type="match status" value="2"/>
</dbReference>
<evidence type="ECO:0000256" key="3">
    <source>
        <dbReference type="ARBA" id="ARBA00022741"/>
    </source>
</evidence>
<dbReference type="PRINTS" id="PR00315">
    <property type="entry name" value="ELONGATNFCT"/>
</dbReference>
<dbReference type="GO" id="GO:0003924">
    <property type="term" value="F:GTPase activity"/>
    <property type="evidence" value="ECO:0007669"/>
    <property type="project" value="UniProtKB-UniRule"/>
</dbReference>
<evidence type="ECO:0000256" key="9">
    <source>
        <dbReference type="ARBA" id="ARBA00057626"/>
    </source>
</evidence>
<dbReference type="Pfam" id="PF06421">
    <property type="entry name" value="LepA_C"/>
    <property type="match status" value="1"/>
</dbReference>
<dbReference type="RefSeq" id="WP_092614323.1">
    <property type="nucleotide sequence ID" value="NZ_FNCV01000001.1"/>
</dbReference>
<dbReference type="AlphaFoldDB" id="A0A1G7UG35"/>
<dbReference type="InterPro" id="IPR000795">
    <property type="entry name" value="T_Tr_GTP-bd_dom"/>
</dbReference>
<dbReference type="CDD" id="cd03709">
    <property type="entry name" value="lepA_C"/>
    <property type="match status" value="1"/>
</dbReference>
<comment type="similarity">
    <text evidence="1 12">Belongs to the TRAFAC class translation factor GTPase superfamily. Classic translation factor GTPase family. LepA subfamily.</text>
</comment>
<dbReference type="Gene3D" id="3.30.70.2570">
    <property type="entry name" value="Elongation factor 4, C-terminal domain"/>
    <property type="match status" value="1"/>
</dbReference>
<dbReference type="InterPro" id="IPR035654">
    <property type="entry name" value="LepA_IV"/>
</dbReference>
<dbReference type="GO" id="GO:0003746">
    <property type="term" value="F:translation elongation factor activity"/>
    <property type="evidence" value="ECO:0007669"/>
    <property type="project" value="UniProtKB-UniRule"/>
</dbReference>
<dbReference type="OrthoDB" id="9802948at2"/>
<dbReference type="Proteomes" id="UP000217076">
    <property type="component" value="Unassembled WGS sequence"/>
</dbReference>
<keyword evidence="5 12" id="KW-0648">Protein biosynthesis</keyword>
<feature type="binding site" evidence="12">
    <location>
        <begin position="18"/>
        <end position="23"/>
    </location>
    <ligand>
        <name>GTP</name>
        <dbReference type="ChEBI" id="CHEBI:37565"/>
    </ligand>
</feature>
<dbReference type="STRING" id="83401.SAMN05421742_101321"/>
<comment type="catalytic activity">
    <reaction evidence="8 12">
        <text>GTP + H2O = GDP + phosphate + H(+)</text>
        <dbReference type="Rhea" id="RHEA:19669"/>
        <dbReference type="ChEBI" id="CHEBI:15377"/>
        <dbReference type="ChEBI" id="CHEBI:15378"/>
        <dbReference type="ChEBI" id="CHEBI:37565"/>
        <dbReference type="ChEBI" id="CHEBI:43474"/>
        <dbReference type="ChEBI" id="CHEBI:58189"/>
        <dbReference type="EC" id="3.6.5.n1"/>
    </reaction>
</comment>
<dbReference type="FunFam" id="3.30.70.2570:FF:000001">
    <property type="entry name" value="Translation factor GUF1, mitochondrial"/>
    <property type="match status" value="1"/>
</dbReference>
<evidence type="ECO:0000256" key="4">
    <source>
        <dbReference type="ARBA" id="ARBA00022801"/>
    </source>
</evidence>
<keyword evidence="6 12" id="KW-0342">GTP-binding</keyword>
<dbReference type="CDD" id="cd03699">
    <property type="entry name" value="EF4_II"/>
    <property type="match status" value="1"/>
</dbReference>
<dbReference type="InterPro" id="IPR035647">
    <property type="entry name" value="EFG_III/V"/>
</dbReference>
<dbReference type="PROSITE" id="PS51722">
    <property type="entry name" value="G_TR_2"/>
    <property type="match status" value="1"/>
</dbReference>
<dbReference type="FunFam" id="3.30.70.870:FF:000004">
    <property type="entry name" value="Translation factor GUF1, mitochondrial"/>
    <property type="match status" value="1"/>
</dbReference>
<keyword evidence="2 12" id="KW-1003">Cell membrane</keyword>
<feature type="binding site" evidence="12">
    <location>
        <begin position="135"/>
        <end position="138"/>
    </location>
    <ligand>
        <name>GTP</name>
        <dbReference type="ChEBI" id="CHEBI:37565"/>
    </ligand>
</feature>
<dbReference type="Gene3D" id="3.40.50.300">
    <property type="entry name" value="P-loop containing nucleotide triphosphate hydrolases"/>
    <property type="match status" value="1"/>
</dbReference>
<dbReference type="SMART" id="SM00838">
    <property type="entry name" value="EFG_C"/>
    <property type="match status" value="1"/>
</dbReference>
<dbReference type="SUPFAM" id="SSF50447">
    <property type="entry name" value="Translation proteins"/>
    <property type="match status" value="1"/>
</dbReference>
<comment type="function">
    <text evidence="9 12">Required for accurate and efficient protein synthesis under certain stress conditions. May act as a fidelity factor of the translation reaction, by catalyzing a one-codon backward translocation of tRNAs on improperly translocated ribosomes. Back-translocation proceeds from a post-translocation (POST) complex to a pre-translocation (PRE) complex, thus giving elongation factor G a second chance to translocate the tRNAs correctly. Binds to ribosomes in a GTP-dependent manner.</text>
</comment>
<dbReference type="PROSITE" id="PS00301">
    <property type="entry name" value="G_TR_1"/>
    <property type="match status" value="1"/>
</dbReference>
<evidence type="ECO:0000256" key="1">
    <source>
        <dbReference type="ARBA" id="ARBA00005454"/>
    </source>
</evidence>
<evidence type="ECO:0000256" key="6">
    <source>
        <dbReference type="ARBA" id="ARBA00023134"/>
    </source>
</evidence>
<dbReference type="Pfam" id="PF03144">
    <property type="entry name" value="GTP_EFTU_D2"/>
    <property type="match status" value="1"/>
</dbReference>
<dbReference type="NCBIfam" id="TIGR01393">
    <property type="entry name" value="lepA"/>
    <property type="match status" value="1"/>
</dbReference>
<dbReference type="FunFam" id="3.40.50.300:FF:000078">
    <property type="entry name" value="Elongation factor 4"/>
    <property type="match status" value="1"/>
</dbReference>
<evidence type="ECO:0000256" key="7">
    <source>
        <dbReference type="ARBA" id="ARBA00023136"/>
    </source>
</evidence>
<dbReference type="GO" id="GO:0097216">
    <property type="term" value="F:guanosine tetraphosphate binding"/>
    <property type="evidence" value="ECO:0007669"/>
    <property type="project" value="UniProtKB-ARBA"/>
</dbReference>
<dbReference type="Pfam" id="PF00009">
    <property type="entry name" value="GTP_EFTU"/>
    <property type="match status" value="1"/>
</dbReference>
<gene>
    <name evidence="12" type="primary">lepA</name>
    <name evidence="14" type="ORF">SAMN05421742_101321</name>
</gene>
<evidence type="ECO:0000313" key="15">
    <source>
        <dbReference type="Proteomes" id="UP000217076"/>
    </source>
</evidence>
<dbReference type="CDD" id="cd01890">
    <property type="entry name" value="LepA"/>
    <property type="match status" value="1"/>
</dbReference>
<dbReference type="FunFam" id="3.30.70.240:FF:000007">
    <property type="entry name" value="Translation factor GUF1, mitochondrial"/>
    <property type="match status" value="1"/>
</dbReference>
<keyword evidence="3 12" id="KW-0547">Nucleotide-binding</keyword>
<dbReference type="InterPro" id="IPR005225">
    <property type="entry name" value="Small_GTP-bd"/>
</dbReference>
<dbReference type="PANTHER" id="PTHR43512:SF4">
    <property type="entry name" value="TRANSLATION FACTOR GUF1 HOMOLOG, CHLOROPLASTIC"/>
    <property type="match status" value="1"/>
</dbReference>
<evidence type="ECO:0000256" key="11">
    <source>
        <dbReference type="ARBA" id="ARBA00066744"/>
    </source>
</evidence>
<evidence type="ECO:0000256" key="8">
    <source>
        <dbReference type="ARBA" id="ARBA00050293"/>
    </source>
</evidence>
<dbReference type="InterPro" id="IPR031157">
    <property type="entry name" value="G_TR_CS"/>
</dbReference>
<dbReference type="EMBL" id="FNCV01000001">
    <property type="protein sequence ID" value="SDG46525.1"/>
    <property type="molecule type" value="Genomic_DNA"/>
</dbReference>
<protein>
    <recommendedName>
        <fullName evidence="11 12">Elongation factor 4</fullName>
        <shortName evidence="12">EF-4</shortName>
        <ecNumber evidence="11 12">3.6.5.n1</ecNumber>
    </recommendedName>
    <alternativeName>
        <fullName evidence="12">Ribosomal back-translocase LepA</fullName>
    </alternativeName>
</protein>
<dbReference type="InterPro" id="IPR006297">
    <property type="entry name" value="EF-4"/>
</dbReference>